<feature type="compositionally biased region" description="Basic and acidic residues" evidence="5">
    <location>
        <begin position="7"/>
        <end position="27"/>
    </location>
</feature>
<gene>
    <name evidence="8" type="ORF">PMAYCL1PPCAC_26072</name>
</gene>
<evidence type="ECO:0000256" key="1">
    <source>
        <dbReference type="ARBA" id="ARBA00006105"/>
    </source>
</evidence>
<keyword evidence="3" id="KW-0479">Metal-binding</keyword>
<evidence type="ECO:0000259" key="7">
    <source>
        <dbReference type="PROSITE" id="PS51384"/>
    </source>
</evidence>
<dbReference type="GO" id="GO:0046872">
    <property type="term" value="F:metal ion binding"/>
    <property type="evidence" value="ECO:0007669"/>
    <property type="project" value="UniProtKB-KW"/>
</dbReference>
<evidence type="ECO:0000313" key="9">
    <source>
        <dbReference type="Proteomes" id="UP001328107"/>
    </source>
</evidence>
<dbReference type="SMART" id="SM01117">
    <property type="entry name" value="Cyt-b5"/>
    <property type="match status" value="1"/>
</dbReference>
<evidence type="ECO:0000256" key="5">
    <source>
        <dbReference type="SAM" id="MobiDB-lite"/>
    </source>
</evidence>
<evidence type="ECO:0000259" key="6">
    <source>
        <dbReference type="PROSITE" id="PS50255"/>
    </source>
</evidence>
<evidence type="ECO:0008006" key="10">
    <source>
        <dbReference type="Google" id="ProtNLM"/>
    </source>
</evidence>
<dbReference type="Proteomes" id="UP001328107">
    <property type="component" value="Unassembled WGS sequence"/>
</dbReference>
<dbReference type="GO" id="GO:0006801">
    <property type="term" value="P:superoxide metabolic process"/>
    <property type="evidence" value="ECO:0007669"/>
    <property type="project" value="TreeGrafter"/>
</dbReference>
<dbReference type="SUPFAM" id="SSF55856">
    <property type="entry name" value="Cytochrome b5-like heme/steroid binding domain"/>
    <property type="match status" value="1"/>
</dbReference>
<dbReference type="Gene3D" id="3.40.50.80">
    <property type="entry name" value="Nucleotide-binding domain of ferredoxin-NADP reductase (FNR) module"/>
    <property type="match status" value="1"/>
</dbReference>
<feature type="region of interest" description="Disordered" evidence="5">
    <location>
        <begin position="1"/>
        <end position="43"/>
    </location>
</feature>
<accession>A0AAN5D4E2</accession>
<dbReference type="CDD" id="cd06183">
    <property type="entry name" value="cyt_b5_reduct_like"/>
    <property type="match status" value="1"/>
</dbReference>
<keyword evidence="4" id="KW-0408">Iron</keyword>
<dbReference type="InterPro" id="IPR017927">
    <property type="entry name" value="FAD-bd_FR_type"/>
</dbReference>
<dbReference type="PROSITE" id="PS00191">
    <property type="entry name" value="CYTOCHROME_B5_1"/>
    <property type="match status" value="1"/>
</dbReference>
<evidence type="ECO:0000313" key="8">
    <source>
        <dbReference type="EMBL" id="GMR55877.1"/>
    </source>
</evidence>
<dbReference type="InterPro" id="IPR036400">
    <property type="entry name" value="Cyt_B5-like_heme/steroid_sf"/>
</dbReference>
<dbReference type="InterPro" id="IPR039261">
    <property type="entry name" value="FNR_nucleotide-bd"/>
</dbReference>
<comment type="caution">
    <text evidence="8">The sequence shown here is derived from an EMBL/GenBank/DDBJ whole genome shotgun (WGS) entry which is preliminary data.</text>
</comment>
<dbReference type="FunFam" id="3.10.120.10:FF:000001">
    <property type="entry name" value="Cytochrome b5 reductase 4"/>
    <property type="match status" value="1"/>
</dbReference>
<organism evidence="8 9">
    <name type="scientific">Pristionchus mayeri</name>
    <dbReference type="NCBI Taxonomy" id="1317129"/>
    <lineage>
        <taxon>Eukaryota</taxon>
        <taxon>Metazoa</taxon>
        <taxon>Ecdysozoa</taxon>
        <taxon>Nematoda</taxon>
        <taxon>Chromadorea</taxon>
        <taxon>Rhabditida</taxon>
        <taxon>Rhabditina</taxon>
        <taxon>Diplogasteromorpha</taxon>
        <taxon>Diplogasteroidea</taxon>
        <taxon>Neodiplogasteridae</taxon>
        <taxon>Pristionchus</taxon>
    </lineage>
</organism>
<dbReference type="Gene3D" id="3.10.120.10">
    <property type="entry name" value="Cytochrome b5-like heme/steroid binding domain"/>
    <property type="match status" value="1"/>
</dbReference>
<dbReference type="InterPro" id="IPR001199">
    <property type="entry name" value="Cyt_B5-like_heme/steroid-bd"/>
</dbReference>
<name>A0AAN5D4E2_9BILA</name>
<keyword evidence="9" id="KW-1185">Reference proteome</keyword>
<feature type="region of interest" description="Disordered" evidence="5">
    <location>
        <begin position="159"/>
        <end position="179"/>
    </location>
</feature>
<comment type="similarity">
    <text evidence="1">Belongs to the flavoprotein pyridine nucleotide cytochrome reductase family.</text>
</comment>
<feature type="region of interest" description="Disordered" evidence="5">
    <location>
        <begin position="320"/>
        <end position="341"/>
    </location>
</feature>
<dbReference type="PANTHER" id="PTHR46237:SF1">
    <property type="entry name" value="CYTOCHROME B5 REDUCTASE 4"/>
    <property type="match status" value="1"/>
</dbReference>
<dbReference type="GO" id="GO:0020037">
    <property type="term" value="F:heme binding"/>
    <property type="evidence" value="ECO:0007669"/>
    <property type="project" value="InterPro"/>
</dbReference>
<dbReference type="InterPro" id="IPR001433">
    <property type="entry name" value="OxRdtase_FAD/NAD-bd"/>
</dbReference>
<dbReference type="InterPro" id="IPR017938">
    <property type="entry name" value="Riboflavin_synthase-like_b-brl"/>
</dbReference>
<dbReference type="EMBL" id="BTRK01000005">
    <property type="protein sequence ID" value="GMR55877.1"/>
    <property type="molecule type" value="Genomic_DNA"/>
</dbReference>
<dbReference type="GO" id="GO:0004128">
    <property type="term" value="F:cytochrome-b5 reductase activity, acting on NAD(P)H"/>
    <property type="evidence" value="ECO:0007669"/>
    <property type="project" value="TreeGrafter"/>
</dbReference>
<sequence length="595" mass="65370">MGATICKDTKVRSEEKREERQREERNEMSLGVPTPGGLTAKAPVGRSEYGRVKVALQKGKGLLDWIHKSNGKNLASVRLPKVTAEELVKHNKQNDCWMVLFGQVYDITQYLEYHPGGVPELMRAAGTDATGLFNQYHSWVNYNSMLKACLVGRFEGDTTKLPPPGPSTLDDEDSIDGGKGAEGEMNALAHSTLDSHNISAITPSSHSVLLSCPSHWNKRTMRRECVSHSIGETSLRLLVKTMDGRSPLELKWDPLPSSFTPSSSVALNVDDEARIRLDFCHTSSDVIGQEFVTTRCAVRERPALSYHEARVLRILRHPSLPSAKGGEGDEMEVEGEGAGREPMALPRSSVLLIVETDESATLRVPIGHHVELRVRKGASLVSRPYTPVPLTAEIRRWMGEEEEVALKESAGRLLAFSIKIYDDGVVTPAIERLKRDDLVHVSDPIGSIDFSTLPYLSITVSPPPPVPSPINELKRDVVCLAGGTGITPMLGVIKERGWKRCRLIAYNKTEEDTPRGGWMPEGMDMVSSSDRLVHVLSAADDSWKGVKGRIGRENMGELTGSEIVFVCGPDGFVQEAARLLQESGHPTNLVHIFQG</sequence>
<evidence type="ECO:0000256" key="4">
    <source>
        <dbReference type="ARBA" id="ARBA00023004"/>
    </source>
</evidence>
<evidence type="ECO:0000256" key="2">
    <source>
        <dbReference type="ARBA" id="ARBA00022617"/>
    </source>
</evidence>
<dbReference type="GO" id="GO:0005783">
    <property type="term" value="C:endoplasmic reticulum"/>
    <property type="evidence" value="ECO:0007669"/>
    <property type="project" value="TreeGrafter"/>
</dbReference>
<dbReference type="PRINTS" id="PR00406">
    <property type="entry name" value="CYTB5RDTASE"/>
</dbReference>
<reference evidence="9" key="1">
    <citation type="submission" date="2022-10" db="EMBL/GenBank/DDBJ databases">
        <title>Genome assembly of Pristionchus species.</title>
        <authorList>
            <person name="Yoshida K."/>
            <person name="Sommer R.J."/>
        </authorList>
    </citation>
    <scope>NUCLEOTIDE SEQUENCE [LARGE SCALE GENOMIC DNA]</scope>
    <source>
        <strain evidence="9">RS5460</strain>
    </source>
</reference>
<dbReference type="Pfam" id="PF00175">
    <property type="entry name" value="NAD_binding_1"/>
    <property type="match status" value="1"/>
</dbReference>
<dbReference type="SUPFAM" id="SSF63380">
    <property type="entry name" value="Riboflavin synthase domain-like"/>
    <property type="match status" value="1"/>
</dbReference>
<dbReference type="SUPFAM" id="SSF52343">
    <property type="entry name" value="Ferredoxin reductase-like, C-terminal NADP-linked domain"/>
    <property type="match status" value="1"/>
</dbReference>
<dbReference type="PANTHER" id="PTHR46237">
    <property type="entry name" value="CYTOCHROME B5 REDUCTASE 4 FAMILY MEMBER"/>
    <property type="match status" value="1"/>
</dbReference>
<dbReference type="AlphaFoldDB" id="A0AAN5D4E2"/>
<dbReference type="InterPro" id="IPR051872">
    <property type="entry name" value="Cytochrome_b5/Flavoprotein_Rdt"/>
</dbReference>
<proteinExistence type="inferred from homology"/>
<protein>
    <recommendedName>
        <fullName evidence="10">Cytochrome-b5 reductase</fullName>
    </recommendedName>
</protein>
<feature type="domain" description="Cytochrome b5 heme-binding" evidence="6">
    <location>
        <begin position="79"/>
        <end position="155"/>
    </location>
</feature>
<dbReference type="Pfam" id="PF00173">
    <property type="entry name" value="Cyt-b5"/>
    <property type="match status" value="1"/>
</dbReference>
<dbReference type="Gene3D" id="2.40.30.10">
    <property type="entry name" value="Translation factors"/>
    <property type="match status" value="1"/>
</dbReference>
<dbReference type="PROSITE" id="PS51384">
    <property type="entry name" value="FAD_FR"/>
    <property type="match status" value="1"/>
</dbReference>
<dbReference type="PROSITE" id="PS50255">
    <property type="entry name" value="CYTOCHROME_B5_2"/>
    <property type="match status" value="1"/>
</dbReference>
<evidence type="ECO:0000256" key="3">
    <source>
        <dbReference type="ARBA" id="ARBA00022723"/>
    </source>
</evidence>
<keyword evidence="2" id="KW-0349">Heme</keyword>
<feature type="domain" description="FAD-binding FR-type" evidence="7">
    <location>
        <begin position="304"/>
        <end position="451"/>
    </location>
</feature>
<dbReference type="InterPro" id="IPR018506">
    <property type="entry name" value="Cyt_B5_heme-BS"/>
</dbReference>